<accession>S3C6C6</accession>
<evidence type="ECO:0000313" key="2">
    <source>
        <dbReference type="Proteomes" id="UP000016923"/>
    </source>
</evidence>
<protein>
    <recommendedName>
        <fullName evidence="3">Ankyrin repeat protein</fullName>
    </recommendedName>
</protein>
<dbReference type="AlphaFoldDB" id="S3C6C6"/>
<dbReference type="HOGENOM" id="CLU_619899_0_0_1"/>
<sequence length="448" mass="49859">MFGKWWKSNDQPQQQHIEIQQQQPHHYPNLYPVRNTSIELYFRRLLDHDITLKPPVHDMVAAAIHSAKTDPATTMPPSDCLIPILTRCITSTYELVRYADEYMAEEGCPSCLAGQGSFKLLQILVAIALKHRNLDLLRHLVQIQPTPPNTMFTVSNTFETFAPVLDDPNYGAAAWSVLVDAGWAHPLAIDKNDPRYDILLPRIPKSPSLPTLTKSWDDMDVCYDAIEAAVLQGDCDHAVAVLDGLVARGFTPDPYTARLLRLLVSQSWGNMVLRFLALVPRTGNAGCDGLPPRPVWPGDEFLVALAASGPEPRHTHILQVLVEYGGMNIYTHSGVWYKDGPNDEHPMSLSGDIRFRRLPDRSCADNPPLVAAVHAGNVDSVEYILRKGGGDSNSNNILGQALERAKDVKEKPTSTQDEMQAQPGFGQPLLLNPISIFRIQYQASRRKL</sequence>
<dbReference type="Proteomes" id="UP000016923">
    <property type="component" value="Unassembled WGS sequence"/>
</dbReference>
<dbReference type="OrthoDB" id="341259at2759"/>
<dbReference type="VEuPathDB" id="FungiDB:F503_06870"/>
<name>S3C6C6_OPHP1</name>
<reference evidence="1 2" key="1">
    <citation type="journal article" date="2013" name="BMC Genomics">
        <title>The genome and transcriptome of the pine saprophyte Ophiostoma piceae, and a comparison with the bark beetle-associated pine pathogen Grosmannia clavigera.</title>
        <authorList>
            <person name="Haridas S."/>
            <person name="Wang Y."/>
            <person name="Lim L."/>
            <person name="Massoumi Alamouti S."/>
            <person name="Jackman S."/>
            <person name="Docking R."/>
            <person name="Robertson G."/>
            <person name="Birol I."/>
            <person name="Bohlmann J."/>
            <person name="Breuil C."/>
        </authorList>
    </citation>
    <scope>NUCLEOTIDE SEQUENCE [LARGE SCALE GENOMIC DNA]</scope>
    <source>
        <strain evidence="1 2">UAMH 11346</strain>
    </source>
</reference>
<organism evidence="1 2">
    <name type="scientific">Ophiostoma piceae (strain UAMH 11346)</name>
    <name type="common">Sap stain fungus</name>
    <dbReference type="NCBI Taxonomy" id="1262450"/>
    <lineage>
        <taxon>Eukaryota</taxon>
        <taxon>Fungi</taxon>
        <taxon>Dikarya</taxon>
        <taxon>Ascomycota</taxon>
        <taxon>Pezizomycotina</taxon>
        <taxon>Sordariomycetes</taxon>
        <taxon>Sordariomycetidae</taxon>
        <taxon>Ophiostomatales</taxon>
        <taxon>Ophiostomataceae</taxon>
        <taxon>Ophiostoma</taxon>
    </lineage>
</organism>
<evidence type="ECO:0008006" key="3">
    <source>
        <dbReference type="Google" id="ProtNLM"/>
    </source>
</evidence>
<evidence type="ECO:0000313" key="1">
    <source>
        <dbReference type="EMBL" id="EPE09094.1"/>
    </source>
</evidence>
<proteinExistence type="predicted"/>
<dbReference type="EMBL" id="KE148147">
    <property type="protein sequence ID" value="EPE09094.1"/>
    <property type="molecule type" value="Genomic_DNA"/>
</dbReference>
<dbReference type="eggNOG" id="ENOG502RKPD">
    <property type="taxonomic scope" value="Eukaryota"/>
</dbReference>
<gene>
    <name evidence="1" type="ORF">F503_06870</name>
</gene>
<keyword evidence="2" id="KW-1185">Reference proteome</keyword>